<proteinExistence type="predicted"/>
<reference evidence="2 3" key="1">
    <citation type="submission" date="2018-06" db="EMBL/GenBank/DDBJ databases">
        <title>Comparative genomics reveals the genomic features of Rhizophagus irregularis, R. cerebriforme, R. diaphanum and Gigaspora rosea, and their symbiotic lifestyle signature.</title>
        <authorList>
            <person name="Morin E."/>
            <person name="San Clemente H."/>
            <person name="Chen E.C.H."/>
            <person name="De La Providencia I."/>
            <person name="Hainaut M."/>
            <person name="Kuo A."/>
            <person name="Kohler A."/>
            <person name="Murat C."/>
            <person name="Tang N."/>
            <person name="Roy S."/>
            <person name="Loubradou J."/>
            <person name="Henrissat B."/>
            <person name="Grigoriev I.V."/>
            <person name="Corradi N."/>
            <person name="Roux C."/>
            <person name="Martin F.M."/>
        </authorList>
    </citation>
    <scope>NUCLEOTIDE SEQUENCE [LARGE SCALE GENOMIC DNA]</scope>
    <source>
        <strain evidence="2 3">DAOM 194757</strain>
    </source>
</reference>
<dbReference type="OrthoDB" id="2457155at2759"/>
<comment type="caution">
    <text evidence="2">The sequence shown here is derived from an EMBL/GenBank/DDBJ whole genome shotgun (WGS) entry which is preliminary data.</text>
</comment>
<dbReference type="AlphaFoldDB" id="A0A397VEH6"/>
<keyword evidence="1" id="KW-1133">Transmembrane helix</keyword>
<feature type="transmembrane region" description="Helical" evidence="1">
    <location>
        <begin position="26"/>
        <end position="45"/>
    </location>
</feature>
<feature type="transmembrane region" description="Helical" evidence="1">
    <location>
        <begin position="101"/>
        <end position="125"/>
    </location>
</feature>
<gene>
    <name evidence="2" type="ORF">C2G38_1197060</name>
</gene>
<dbReference type="EMBL" id="QKWP01000419">
    <property type="protein sequence ID" value="RIB20392.1"/>
    <property type="molecule type" value="Genomic_DNA"/>
</dbReference>
<evidence type="ECO:0000313" key="3">
    <source>
        <dbReference type="Proteomes" id="UP000266673"/>
    </source>
</evidence>
<accession>A0A397VEH6</accession>
<keyword evidence="1" id="KW-0812">Transmembrane</keyword>
<sequence>MILPRRARQPSFYDEYIQKLKTIKFIYIRSLVYIFALLIFSFHVVSDSVVHNILKDHTVYKYNYGLERAKHVFRVLYLCMLVCQACHLITFWCYRREWCLTYYIWILIYDISSVCQNIIISLQYLRDQILGNDYPISCNTEPLDSWTLKFCSQYKYLIILSWLSLFVWFIEHLICLLIALVILGRRIHENLKLWIVYQYQYKKGLLLTYLKERKEKPTNLLNQNNTEINNRVEITIQ</sequence>
<dbReference type="Proteomes" id="UP000266673">
    <property type="component" value="Unassembled WGS sequence"/>
</dbReference>
<organism evidence="2 3">
    <name type="scientific">Gigaspora rosea</name>
    <dbReference type="NCBI Taxonomy" id="44941"/>
    <lineage>
        <taxon>Eukaryota</taxon>
        <taxon>Fungi</taxon>
        <taxon>Fungi incertae sedis</taxon>
        <taxon>Mucoromycota</taxon>
        <taxon>Glomeromycotina</taxon>
        <taxon>Glomeromycetes</taxon>
        <taxon>Diversisporales</taxon>
        <taxon>Gigasporaceae</taxon>
        <taxon>Gigaspora</taxon>
    </lineage>
</organism>
<protein>
    <submittedName>
        <fullName evidence="2">Uncharacterized protein</fullName>
    </submittedName>
</protein>
<keyword evidence="3" id="KW-1185">Reference proteome</keyword>
<name>A0A397VEH6_9GLOM</name>
<evidence type="ECO:0000256" key="1">
    <source>
        <dbReference type="SAM" id="Phobius"/>
    </source>
</evidence>
<keyword evidence="1" id="KW-0472">Membrane</keyword>
<feature type="transmembrane region" description="Helical" evidence="1">
    <location>
        <begin position="156"/>
        <end position="183"/>
    </location>
</feature>
<feature type="transmembrane region" description="Helical" evidence="1">
    <location>
        <begin position="75"/>
        <end position="94"/>
    </location>
</feature>
<evidence type="ECO:0000313" key="2">
    <source>
        <dbReference type="EMBL" id="RIB20392.1"/>
    </source>
</evidence>